<organism evidence="3">
    <name type="scientific">Anthurium amnicola</name>
    <dbReference type="NCBI Taxonomy" id="1678845"/>
    <lineage>
        <taxon>Eukaryota</taxon>
        <taxon>Viridiplantae</taxon>
        <taxon>Streptophyta</taxon>
        <taxon>Embryophyta</taxon>
        <taxon>Tracheophyta</taxon>
        <taxon>Spermatophyta</taxon>
        <taxon>Magnoliopsida</taxon>
        <taxon>Liliopsida</taxon>
        <taxon>Araceae</taxon>
        <taxon>Pothoideae</taxon>
        <taxon>Potheae</taxon>
        <taxon>Anthurium</taxon>
    </lineage>
</organism>
<protein>
    <submittedName>
        <fullName evidence="3">Bifunctional methyltransferase</fullName>
    </submittedName>
</protein>
<dbReference type="GO" id="GO:0009535">
    <property type="term" value="C:chloroplast thylakoid membrane"/>
    <property type="evidence" value="ECO:0007669"/>
    <property type="project" value="TreeGrafter"/>
</dbReference>
<dbReference type="AlphaFoldDB" id="A0A1D1XM28"/>
<dbReference type="PANTHER" id="PTHR34048">
    <property type="entry name" value="LOW-DENSITY RECEPTOR-LIKE PROTEIN"/>
    <property type="match status" value="1"/>
</dbReference>
<keyword evidence="2" id="KW-0812">Transmembrane</keyword>
<keyword evidence="2" id="KW-0472">Membrane</keyword>
<keyword evidence="3" id="KW-0489">Methyltransferase</keyword>
<accession>A0A1D1XM28</accession>
<dbReference type="PANTHER" id="PTHR34048:SF5">
    <property type="entry name" value="INNER MEMBRANE LOCALIZED PROTEIN"/>
    <property type="match status" value="1"/>
</dbReference>
<reference evidence="3" key="1">
    <citation type="submission" date="2015-07" db="EMBL/GenBank/DDBJ databases">
        <title>Transcriptome Assembly of Anthurium amnicola.</title>
        <authorList>
            <person name="Suzuki J."/>
        </authorList>
    </citation>
    <scope>NUCLEOTIDE SEQUENCE</scope>
</reference>
<sequence>SSAARGGGKGERELHIYRTAQPPPAPSHFSRPHLFSSRLVTSPGSVEEERRKERRKERTAMAALANPFVSARDLRLPTLPGHSMKQSEQCLVLLSYGNLSLRSVHQKVKSAACKNGITVRAGFSQDAGRPSSTSIFVGGFVLGGLIVGTLGCVYAPQISKALAGADKKDLMRKLPKFIYDEEKALEKTRKILTEKIAQLNSAIDGVSSQVRTEHDPNGTAVASDDVEASI</sequence>
<dbReference type="GO" id="GO:0009706">
    <property type="term" value="C:chloroplast inner membrane"/>
    <property type="evidence" value="ECO:0007669"/>
    <property type="project" value="TreeGrafter"/>
</dbReference>
<keyword evidence="3" id="KW-0808">Transferase</keyword>
<dbReference type="GO" id="GO:0008168">
    <property type="term" value="F:methyltransferase activity"/>
    <property type="evidence" value="ECO:0007669"/>
    <property type="project" value="UniProtKB-KW"/>
</dbReference>
<feature type="region of interest" description="Disordered" evidence="1">
    <location>
        <begin position="1"/>
        <end position="58"/>
    </location>
</feature>
<dbReference type="GO" id="GO:0032259">
    <property type="term" value="P:methylation"/>
    <property type="evidence" value="ECO:0007669"/>
    <property type="project" value="UniProtKB-KW"/>
</dbReference>
<name>A0A1D1XM28_9ARAE</name>
<evidence type="ECO:0000256" key="2">
    <source>
        <dbReference type="SAM" id="Phobius"/>
    </source>
</evidence>
<evidence type="ECO:0000313" key="3">
    <source>
        <dbReference type="EMBL" id="JAT43442.1"/>
    </source>
</evidence>
<feature type="transmembrane region" description="Helical" evidence="2">
    <location>
        <begin position="135"/>
        <end position="155"/>
    </location>
</feature>
<feature type="region of interest" description="Disordered" evidence="1">
    <location>
        <begin position="207"/>
        <end position="230"/>
    </location>
</feature>
<proteinExistence type="predicted"/>
<gene>
    <name evidence="3" type="primary">prmC</name>
    <name evidence="3" type="synonym">trmB_1</name>
    <name evidence="3" type="ORF">g.48873</name>
</gene>
<evidence type="ECO:0000256" key="1">
    <source>
        <dbReference type="SAM" id="MobiDB-lite"/>
    </source>
</evidence>
<dbReference type="EMBL" id="GDJX01024494">
    <property type="protein sequence ID" value="JAT43442.1"/>
    <property type="molecule type" value="Transcribed_RNA"/>
</dbReference>
<feature type="non-terminal residue" evidence="3">
    <location>
        <position position="1"/>
    </location>
</feature>
<feature type="compositionally biased region" description="Basic and acidic residues" evidence="1">
    <location>
        <begin position="47"/>
        <end position="58"/>
    </location>
</feature>
<keyword evidence="2" id="KW-1133">Transmembrane helix</keyword>
<dbReference type="InterPro" id="IPR040377">
    <property type="entry name" value="Ssl2009-like"/>
</dbReference>